<dbReference type="EMBL" id="BAAAET010000002">
    <property type="protein sequence ID" value="GAA0688364.1"/>
    <property type="molecule type" value="Genomic_DNA"/>
</dbReference>
<gene>
    <name evidence="3" type="ORF">GCM10009104_13160</name>
</gene>
<feature type="domain" description="Acyl-CoA dehydrogenase/oxidase C-terminal" evidence="2">
    <location>
        <begin position="3"/>
        <end position="43"/>
    </location>
</feature>
<comment type="caution">
    <text evidence="3">The sequence shown here is derived from an EMBL/GenBank/DDBJ whole genome shotgun (WGS) entry which is preliminary data.</text>
</comment>
<accession>A0ABN1I4H8</accession>
<dbReference type="Pfam" id="PF00441">
    <property type="entry name" value="Acyl-CoA_dh_1"/>
    <property type="match status" value="1"/>
</dbReference>
<proteinExistence type="predicted"/>
<dbReference type="Gene3D" id="1.20.140.10">
    <property type="entry name" value="Butyryl-CoA Dehydrogenase, subunit A, domain 3"/>
    <property type="match status" value="1"/>
</dbReference>
<organism evidence="3 4">
    <name type="scientific">Marinobacterium maritimum</name>
    <dbReference type="NCBI Taxonomy" id="500162"/>
    <lineage>
        <taxon>Bacteria</taxon>
        <taxon>Pseudomonadati</taxon>
        <taxon>Pseudomonadota</taxon>
        <taxon>Gammaproteobacteria</taxon>
        <taxon>Oceanospirillales</taxon>
        <taxon>Oceanospirillaceae</taxon>
        <taxon>Marinobacterium</taxon>
    </lineage>
</organism>
<protein>
    <recommendedName>
        <fullName evidence="2">Acyl-CoA dehydrogenase/oxidase C-terminal domain-containing protein</fullName>
    </recommendedName>
</protein>
<dbReference type="InterPro" id="IPR036250">
    <property type="entry name" value="AcylCo_DH-like_C"/>
</dbReference>
<keyword evidence="4" id="KW-1185">Reference proteome</keyword>
<keyword evidence="1" id="KW-0285">Flavoprotein</keyword>
<reference evidence="3 4" key="1">
    <citation type="journal article" date="2019" name="Int. J. Syst. Evol. Microbiol.">
        <title>The Global Catalogue of Microorganisms (GCM) 10K type strain sequencing project: providing services to taxonomists for standard genome sequencing and annotation.</title>
        <authorList>
            <consortium name="The Broad Institute Genomics Platform"/>
            <consortium name="The Broad Institute Genome Sequencing Center for Infectious Disease"/>
            <person name="Wu L."/>
            <person name="Ma J."/>
        </authorList>
    </citation>
    <scope>NUCLEOTIDE SEQUENCE [LARGE SCALE GENOMIC DNA]</scope>
    <source>
        <strain evidence="3 4">JCM 15134</strain>
    </source>
</reference>
<evidence type="ECO:0000256" key="1">
    <source>
        <dbReference type="ARBA" id="ARBA00022630"/>
    </source>
</evidence>
<dbReference type="SUPFAM" id="SSF47203">
    <property type="entry name" value="Acyl-CoA dehydrogenase C-terminal domain-like"/>
    <property type="match status" value="1"/>
</dbReference>
<sequence length="51" mass="6015">MKGGYGYMMEMEYPIARMYINARTSKIYGSSNEIMKEIIARALWLGYKIDR</sequence>
<evidence type="ECO:0000313" key="4">
    <source>
        <dbReference type="Proteomes" id="UP001499915"/>
    </source>
</evidence>
<dbReference type="Proteomes" id="UP001499915">
    <property type="component" value="Unassembled WGS sequence"/>
</dbReference>
<dbReference type="InterPro" id="IPR009075">
    <property type="entry name" value="AcylCo_DH/oxidase_C"/>
</dbReference>
<evidence type="ECO:0000313" key="3">
    <source>
        <dbReference type="EMBL" id="GAA0688364.1"/>
    </source>
</evidence>
<evidence type="ECO:0000259" key="2">
    <source>
        <dbReference type="Pfam" id="PF00441"/>
    </source>
</evidence>
<name>A0ABN1I4H8_9GAMM</name>